<dbReference type="InterPro" id="IPR026444">
    <property type="entry name" value="Secre_tail"/>
</dbReference>
<dbReference type="EMBL" id="ACLR01000088">
    <property type="protein sequence ID" value="EEK17328.1"/>
    <property type="molecule type" value="Genomic_DNA"/>
</dbReference>
<gene>
    <name evidence="4" type="ORF">PORUE0001_1236</name>
</gene>
<sequence length="721" mass="77669">MKRLLPILLCLLALAVPRLYGQDHTVTFSAQPADGGTVKATYAEGFKNVVITSGAKVPAGKYVTFKAEANEGYEFEKFTVNGLDAPEDFTNPGQYATELSGDLNVVAIFKALAPAKKYAVTFTAEPAEYGTLTATRYDRDSEKDIPFNSGDEIEDGIWVTFNAKPGADYKVEKWLVNGTAIEMPSNPNKHEIELKEALDVKVVFTTKPNEVTLKYSVAAEPAEAGQIAVAVTPKGGGDAVSVESGKKVARGSSVTFTAKPAAGYEVEKWLVNGTKDKKAGQSTTLTITLDEDTEVQLVFQKEAKKCTINLSVTPVEGGTIKATGYVNDVFKTITDGEVVPENSYLDFEATANEGYEFEKWMYNGAEKKNLLGEPNKLSFVQIIDNTNVVAHFKKVASKIKITYSAGEHGKFTKVKVQKDGEKDVIIESGAEVDRGSYIVFPVEPDKGYIVDKWFVNGDEVHSREVNSYDATFEETSEVKVTFRKPKLTIADAEGGKIVAKVGDKEVSNGADVALGENVSIEAIPDAGYELTALTANDKDILAAKSFEMKGDTKVAATFTKKANVANYKVTLKSNEHGTISIKEKFDLNAVPEGTKLTVVAKGANDKCELTKLTANGVDILKDKTFTVTKDTEVIAEFVDHTGIDAVAADAFVIYPNPASESATITGLAPEAAVALYTLDGQLITRLAADRSGHLQIDLTALSDGTYLVVTEGAAQRLVVKH</sequence>
<organism evidence="4 5">
    <name type="scientific">Porphyromonas uenonis 60-3</name>
    <dbReference type="NCBI Taxonomy" id="596327"/>
    <lineage>
        <taxon>Bacteria</taxon>
        <taxon>Pseudomonadati</taxon>
        <taxon>Bacteroidota</taxon>
        <taxon>Bacteroidia</taxon>
        <taxon>Bacteroidales</taxon>
        <taxon>Porphyromonadaceae</taxon>
        <taxon>Porphyromonas</taxon>
    </lineage>
</organism>
<evidence type="ECO:0000313" key="4">
    <source>
        <dbReference type="EMBL" id="EEK17328.1"/>
    </source>
</evidence>
<reference evidence="4 5" key="1">
    <citation type="submission" date="2009-04" db="EMBL/GenBank/DDBJ databases">
        <authorList>
            <person name="Sebastian Y."/>
            <person name="Madupu R."/>
            <person name="Durkin A.S."/>
            <person name="Torralba M."/>
            <person name="Methe B."/>
            <person name="Sutton G.G."/>
            <person name="Strausberg R.L."/>
            <person name="Nelson K.E."/>
        </authorList>
    </citation>
    <scope>NUCLEOTIDE SEQUENCE [LARGE SCALE GENOMIC DNA]</scope>
    <source>
        <strain evidence="4 5">60-3</strain>
    </source>
</reference>
<dbReference type="STRING" id="596327.PORUE0001_1236"/>
<dbReference type="Pfam" id="PF18962">
    <property type="entry name" value="Por_Secre_tail"/>
    <property type="match status" value="1"/>
</dbReference>
<feature type="domain" description="Bacterial repeat" evidence="3">
    <location>
        <begin position="51"/>
        <end position="110"/>
    </location>
</feature>
<evidence type="ECO:0008006" key="6">
    <source>
        <dbReference type="Google" id="ProtNLM"/>
    </source>
</evidence>
<dbReference type="eggNOG" id="COG0737">
    <property type="taxonomic scope" value="Bacteria"/>
</dbReference>
<feature type="chain" id="PRO_5002914604" description="Repeat protein" evidence="1">
    <location>
        <begin position="22"/>
        <end position="721"/>
    </location>
</feature>
<dbReference type="NCBIfam" id="TIGR04183">
    <property type="entry name" value="Por_Secre_tail"/>
    <property type="match status" value="1"/>
</dbReference>
<evidence type="ECO:0000313" key="5">
    <source>
        <dbReference type="Proteomes" id="UP000003303"/>
    </source>
</evidence>
<proteinExistence type="predicted"/>
<keyword evidence="5" id="KW-1185">Reference proteome</keyword>
<evidence type="ECO:0000259" key="3">
    <source>
        <dbReference type="Pfam" id="PF18998"/>
    </source>
</evidence>
<feature type="domain" description="Bacterial repeat" evidence="3">
    <location>
        <begin position="567"/>
        <end position="638"/>
    </location>
</feature>
<dbReference type="AlphaFoldDB" id="C2MAG2"/>
<feature type="domain" description="Bacterial repeat" evidence="3">
    <location>
        <begin position="228"/>
        <end position="302"/>
    </location>
</feature>
<dbReference type="OrthoDB" id="1014560at2"/>
<comment type="caution">
    <text evidence="4">The sequence shown here is derived from an EMBL/GenBank/DDBJ whole genome shotgun (WGS) entry which is preliminary data.</text>
</comment>
<dbReference type="Pfam" id="PF18998">
    <property type="entry name" value="Flg_new_2"/>
    <property type="match status" value="5"/>
</dbReference>
<evidence type="ECO:0000259" key="2">
    <source>
        <dbReference type="Pfam" id="PF18962"/>
    </source>
</evidence>
<feature type="domain" description="Secretion system C-terminal sorting" evidence="2">
    <location>
        <begin position="653"/>
        <end position="716"/>
    </location>
</feature>
<feature type="domain" description="Bacterial repeat" evidence="3">
    <location>
        <begin position="309"/>
        <end position="395"/>
    </location>
</feature>
<accession>C2MAG2</accession>
<feature type="signal peptide" evidence="1">
    <location>
        <begin position="1"/>
        <end position="21"/>
    </location>
</feature>
<protein>
    <recommendedName>
        <fullName evidence="6">Repeat protein</fullName>
    </recommendedName>
</protein>
<dbReference type="RefSeq" id="WP_007364903.1">
    <property type="nucleotide sequence ID" value="NZ_ACLR01000088.1"/>
</dbReference>
<keyword evidence="1" id="KW-0732">Signal</keyword>
<dbReference type="InterPro" id="IPR044060">
    <property type="entry name" value="Bacterial_rp_domain"/>
</dbReference>
<name>C2MAG2_9PORP</name>
<evidence type="ECO:0000256" key="1">
    <source>
        <dbReference type="SAM" id="SignalP"/>
    </source>
</evidence>
<dbReference type="Proteomes" id="UP000003303">
    <property type="component" value="Unassembled WGS sequence"/>
</dbReference>
<feature type="domain" description="Bacterial repeat" evidence="3">
    <location>
        <begin position="487"/>
        <end position="561"/>
    </location>
</feature>